<keyword evidence="1" id="KW-0472">Membrane</keyword>
<dbReference type="Proteomes" id="UP001651690">
    <property type="component" value="Unassembled WGS sequence"/>
</dbReference>
<dbReference type="EMBL" id="JANDBD010000002">
    <property type="protein sequence ID" value="MCP9271834.1"/>
    <property type="molecule type" value="Genomic_DNA"/>
</dbReference>
<accession>A0ABT1LY62</accession>
<name>A0ABT1LY62_9MYCO</name>
<feature type="transmembrane region" description="Helical" evidence="1">
    <location>
        <begin position="33"/>
        <end position="57"/>
    </location>
</feature>
<organism evidence="2 3">
    <name type="scientific">Mycolicibacterium arenosum</name>
    <dbReference type="NCBI Taxonomy" id="2952157"/>
    <lineage>
        <taxon>Bacteria</taxon>
        <taxon>Bacillati</taxon>
        <taxon>Actinomycetota</taxon>
        <taxon>Actinomycetes</taxon>
        <taxon>Mycobacteriales</taxon>
        <taxon>Mycobacteriaceae</taxon>
        <taxon>Mycolicibacterium</taxon>
    </lineage>
</organism>
<evidence type="ECO:0000313" key="2">
    <source>
        <dbReference type="EMBL" id="MCP9271834.1"/>
    </source>
</evidence>
<gene>
    <name evidence="2" type="ORF">NM203_06520</name>
</gene>
<dbReference type="RefSeq" id="WP_255058913.1">
    <property type="nucleotide sequence ID" value="NZ_JANDBD010000002.1"/>
</dbReference>
<sequence length="105" mass="10965">MEQPGQVRPVAVADALPLVAAVALEGLLADANFWVAVGMGAVVLVVLLATCALIYLTRESIVDYAIRDRLQSADQNSFSNDPSGIRVLLCGTGTPEPRAATRATA</sequence>
<comment type="caution">
    <text evidence="2">The sequence shown here is derived from an EMBL/GenBank/DDBJ whole genome shotgun (WGS) entry which is preliminary data.</text>
</comment>
<keyword evidence="1" id="KW-1133">Transmembrane helix</keyword>
<keyword evidence="1" id="KW-0812">Transmembrane</keyword>
<reference evidence="2 3" key="1">
    <citation type="submission" date="2022-06" db="EMBL/GenBank/DDBJ databases">
        <title>Mycolicibacterium sp. CAU 1645 isolated from seawater.</title>
        <authorList>
            <person name="Kim W."/>
        </authorList>
    </citation>
    <scope>NUCLEOTIDE SEQUENCE [LARGE SCALE GENOMIC DNA]</scope>
    <source>
        <strain evidence="2 3">CAU 1645</strain>
    </source>
</reference>
<keyword evidence="3" id="KW-1185">Reference proteome</keyword>
<evidence type="ECO:0000313" key="3">
    <source>
        <dbReference type="Proteomes" id="UP001651690"/>
    </source>
</evidence>
<protein>
    <submittedName>
        <fullName evidence="2">Uncharacterized protein</fullName>
    </submittedName>
</protein>
<proteinExistence type="predicted"/>
<evidence type="ECO:0000256" key="1">
    <source>
        <dbReference type="SAM" id="Phobius"/>
    </source>
</evidence>